<dbReference type="NCBIfam" id="NF009855">
    <property type="entry name" value="PRK13321.1"/>
    <property type="match status" value="1"/>
</dbReference>
<proteinExistence type="inferred from homology"/>
<comment type="subcellular location">
    <subcellularLocation>
        <location evidence="3 16">Cytoplasm</location>
    </subcellularLocation>
</comment>
<dbReference type="Pfam" id="PF03309">
    <property type="entry name" value="Pan_kinase"/>
    <property type="match status" value="1"/>
</dbReference>
<feature type="binding site" evidence="16">
    <location>
        <position position="130"/>
    </location>
    <ligand>
        <name>K(+)</name>
        <dbReference type="ChEBI" id="CHEBI:29103"/>
    </ligand>
</feature>
<dbReference type="Gene3D" id="3.30.420.40">
    <property type="match status" value="2"/>
</dbReference>
<feature type="binding site" evidence="16">
    <location>
        <begin position="108"/>
        <end position="111"/>
    </location>
    <ligand>
        <name>substrate</name>
    </ligand>
</feature>
<accession>A0ABV5ADY4</accession>
<keyword evidence="16" id="KW-0479">Metal-binding</keyword>
<evidence type="ECO:0000256" key="1">
    <source>
        <dbReference type="ARBA" id="ARBA00001206"/>
    </source>
</evidence>
<feature type="binding site" evidence="16">
    <location>
        <begin position="8"/>
        <end position="15"/>
    </location>
    <ligand>
        <name>ATP</name>
        <dbReference type="ChEBI" id="CHEBI:30616"/>
    </ligand>
</feature>
<evidence type="ECO:0000256" key="2">
    <source>
        <dbReference type="ARBA" id="ARBA00001958"/>
    </source>
</evidence>
<dbReference type="InterPro" id="IPR004619">
    <property type="entry name" value="Type_III_PanK"/>
</dbReference>
<comment type="subunit">
    <text evidence="5 16">Homodimer.</text>
</comment>
<dbReference type="EC" id="2.7.1.33" evidence="6 16"/>
<dbReference type="InterPro" id="IPR043129">
    <property type="entry name" value="ATPase_NBD"/>
</dbReference>
<dbReference type="GO" id="GO:0004594">
    <property type="term" value="F:pantothenate kinase activity"/>
    <property type="evidence" value="ECO:0007669"/>
    <property type="project" value="UniProtKB-EC"/>
</dbReference>
<evidence type="ECO:0000256" key="7">
    <source>
        <dbReference type="ARBA" id="ARBA00022490"/>
    </source>
</evidence>
<evidence type="ECO:0000256" key="5">
    <source>
        <dbReference type="ARBA" id="ARBA00011738"/>
    </source>
</evidence>
<evidence type="ECO:0000256" key="15">
    <source>
        <dbReference type="ARBA" id="ARBA00040883"/>
    </source>
</evidence>
<comment type="catalytic activity">
    <reaction evidence="1 16">
        <text>(R)-pantothenate + ATP = (R)-4'-phosphopantothenate + ADP + H(+)</text>
        <dbReference type="Rhea" id="RHEA:16373"/>
        <dbReference type="ChEBI" id="CHEBI:10986"/>
        <dbReference type="ChEBI" id="CHEBI:15378"/>
        <dbReference type="ChEBI" id="CHEBI:29032"/>
        <dbReference type="ChEBI" id="CHEBI:30616"/>
        <dbReference type="ChEBI" id="CHEBI:456216"/>
        <dbReference type="EC" id="2.7.1.33"/>
    </reaction>
</comment>
<keyword evidence="7 16" id="KW-0963">Cytoplasm</keyword>
<feature type="binding site" evidence="16">
    <location>
        <position position="101"/>
    </location>
    <ligand>
        <name>substrate</name>
    </ligand>
</feature>
<keyword evidence="13 16" id="KW-0173">Coenzyme A biosynthesis</keyword>
<comment type="similarity">
    <text evidence="14 16">Belongs to the type III pantothenate kinase family.</text>
</comment>
<keyword evidence="18" id="KW-1185">Reference proteome</keyword>
<keyword evidence="8 16" id="KW-0808">Transferase</keyword>
<keyword evidence="12 16" id="KW-0630">Potassium</keyword>
<sequence length="261" mass="28503">MERLFVLDVGNTNTSLGVYQGDSLLASWRIRTEQRVTSDELGLQFRILLSTLGPSMQVTHCILSCVVPPLMNTFVRAIETYFKVSPLVVGPGIKTGIPIRYEDPRELGADRIANAVAAVHRYQSPLIIVDLGTATTLSVIDDAGQYLGGAIAPGVMTGATALFESASRLPQVDMVWPQQLVERNTTLSMQAGILFGAVAMVDGLVNRVKRELDLPFHVVVTGGLSHLIANRLETVDHVDPHLTLEGLRLLWARNTYKSRTS</sequence>
<evidence type="ECO:0000256" key="13">
    <source>
        <dbReference type="ARBA" id="ARBA00022993"/>
    </source>
</evidence>
<gene>
    <name evidence="16" type="primary">coaX</name>
    <name evidence="17" type="ORF">KKP3000_003928</name>
</gene>
<evidence type="ECO:0000256" key="12">
    <source>
        <dbReference type="ARBA" id="ARBA00022958"/>
    </source>
</evidence>
<evidence type="ECO:0000256" key="16">
    <source>
        <dbReference type="HAMAP-Rule" id="MF_01274"/>
    </source>
</evidence>
<dbReference type="Proteomes" id="UP001579974">
    <property type="component" value="Unassembled WGS sequence"/>
</dbReference>
<dbReference type="NCBIfam" id="TIGR00671">
    <property type="entry name" value="baf"/>
    <property type="match status" value="1"/>
</dbReference>
<evidence type="ECO:0000256" key="6">
    <source>
        <dbReference type="ARBA" id="ARBA00012102"/>
    </source>
</evidence>
<organism evidence="17 18">
    <name type="scientific">Alicyclobacillus fastidiosus</name>
    <dbReference type="NCBI Taxonomy" id="392011"/>
    <lineage>
        <taxon>Bacteria</taxon>
        <taxon>Bacillati</taxon>
        <taxon>Bacillota</taxon>
        <taxon>Bacilli</taxon>
        <taxon>Bacillales</taxon>
        <taxon>Alicyclobacillaceae</taxon>
        <taxon>Alicyclobacillus</taxon>
    </lineage>
</organism>
<evidence type="ECO:0000256" key="3">
    <source>
        <dbReference type="ARBA" id="ARBA00004496"/>
    </source>
</evidence>
<dbReference type="HAMAP" id="MF_01274">
    <property type="entry name" value="Pantothen_kinase_3"/>
    <property type="match status" value="1"/>
</dbReference>
<feature type="binding site" evidence="16">
    <location>
        <position position="185"/>
    </location>
    <ligand>
        <name>substrate</name>
    </ligand>
</feature>
<evidence type="ECO:0000256" key="8">
    <source>
        <dbReference type="ARBA" id="ARBA00022679"/>
    </source>
</evidence>
<dbReference type="SUPFAM" id="SSF53067">
    <property type="entry name" value="Actin-like ATPase domain"/>
    <property type="match status" value="2"/>
</dbReference>
<evidence type="ECO:0000313" key="18">
    <source>
        <dbReference type="Proteomes" id="UP001579974"/>
    </source>
</evidence>
<reference evidence="17 18" key="1">
    <citation type="journal article" date="2024" name="Int. J. Mol. Sci.">
        <title>Exploration of Alicyclobacillus spp. Genome in Search of Antibiotic Resistance.</title>
        <authorList>
            <person name="Bucka-Kolendo J."/>
            <person name="Kiousi D.E."/>
            <person name="Dekowska A."/>
            <person name="Mikolajczuk-Szczyrba A."/>
            <person name="Karadedos D.M."/>
            <person name="Michael P."/>
            <person name="Galanis A."/>
            <person name="Sokolowska B."/>
        </authorList>
    </citation>
    <scope>NUCLEOTIDE SEQUENCE [LARGE SCALE GENOMIC DNA]</scope>
    <source>
        <strain evidence="17 18">KKP 3000</strain>
    </source>
</reference>
<comment type="cofactor">
    <cofactor evidence="16">
        <name>NH4(+)</name>
        <dbReference type="ChEBI" id="CHEBI:28938"/>
    </cofactor>
    <cofactor evidence="16">
        <name>K(+)</name>
        <dbReference type="ChEBI" id="CHEBI:29103"/>
    </cofactor>
    <text evidence="16">A monovalent cation. Ammonium or potassium.</text>
</comment>
<comment type="pathway">
    <text evidence="4 16">Cofactor biosynthesis; coenzyme A biosynthesis; CoA from (R)-pantothenate: step 1/5.</text>
</comment>
<evidence type="ECO:0000256" key="11">
    <source>
        <dbReference type="ARBA" id="ARBA00022840"/>
    </source>
</evidence>
<protein>
    <recommendedName>
        <fullName evidence="15 16">Type III pantothenate kinase</fullName>
        <ecNumber evidence="6 16">2.7.1.33</ecNumber>
    </recommendedName>
    <alternativeName>
        <fullName evidence="16">PanK-III</fullName>
    </alternativeName>
    <alternativeName>
        <fullName evidence="16">Pantothenic acid kinase</fullName>
    </alternativeName>
</protein>
<feature type="active site" description="Proton acceptor" evidence="16">
    <location>
        <position position="110"/>
    </location>
</feature>
<feature type="binding site" evidence="16">
    <location>
        <position position="133"/>
    </location>
    <ligand>
        <name>ATP</name>
        <dbReference type="ChEBI" id="CHEBI:30616"/>
    </ligand>
</feature>
<evidence type="ECO:0000313" key="17">
    <source>
        <dbReference type="EMBL" id="MFB5190463.1"/>
    </source>
</evidence>
<name>A0ABV5ADY4_9BACL</name>
<keyword evidence="10 16" id="KW-0418">Kinase</keyword>
<dbReference type="RefSeq" id="WP_275474902.1">
    <property type="nucleotide sequence ID" value="NZ_CP162940.1"/>
</dbReference>
<evidence type="ECO:0000256" key="9">
    <source>
        <dbReference type="ARBA" id="ARBA00022741"/>
    </source>
</evidence>
<comment type="cofactor">
    <cofactor evidence="2">
        <name>K(+)</name>
        <dbReference type="ChEBI" id="CHEBI:29103"/>
    </cofactor>
</comment>
<comment type="caution">
    <text evidence="17">The sequence shown here is derived from an EMBL/GenBank/DDBJ whole genome shotgun (WGS) entry which is preliminary data.</text>
</comment>
<dbReference type="CDD" id="cd24015">
    <property type="entry name" value="ASKHA_NBD_PanK-III"/>
    <property type="match status" value="1"/>
</dbReference>
<dbReference type="EMBL" id="JBDXSU010000006">
    <property type="protein sequence ID" value="MFB5190463.1"/>
    <property type="molecule type" value="Genomic_DNA"/>
</dbReference>
<dbReference type="PANTHER" id="PTHR34265:SF1">
    <property type="entry name" value="TYPE III PANTOTHENATE KINASE"/>
    <property type="match status" value="1"/>
</dbReference>
<keyword evidence="11 16" id="KW-0067">ATP-binding</keyword>
<dbReference type="PANTHER" id="PTHR34265">
    <property type="entry name" value="TYPE III PANTOTHENATE KINASE"/>
    <property type="match status" value="1"/>
</dbReference>
<evidence type="ECO:0000256" key="14">
    <source>
        <dbReference type="ARBA" id="ARBA00038036"/>
    </source>
</evidence>
<evidence type="ECO:0000256" key="10">
    <source>
        <dbReference type="ARBA" id="ARBA00022777"/>
    </source>
</evidence>
<keyword evidence="9 16" id="KW-0547">Nucleotide-binding</keyword>
<comment type="function">
    <text evidence="16">Catalyzes the phosphorylation of pantothenate (Pan), the first step in CoA biosynthesis.</text>
</comment>
<evidence type="ECO:0000256" key="4">
    <source>
        <dbReference type="ARBA" id="ARBA00005225"/>
    </source>
</evidence>